<comment type="caution">
    <text evidence="1">The sequence shown here is derived from an EMBL/GenBank/DDBJ whole genome shotgun (WGS) entry which is preliminary data.</text>
</comment>
<protein>
    <submittedName>
        <fullName evidence="1">Uncharacterized protein</fullName>
    </submittedName>
</protein>
<evidence type="ECO:0000313" key="1">
    <source>
        <dbReference type="EMBL" id="KAK9287445.1"/>
    </source>
</evidence>
<accession>A0AAP0RYA8</accession>
<reference evidence="1 2" key="1">
    <citation type="journal article" date="2024" name="Plant J.">
        <title>Genome sequences and population genomics reveal climatic adaptation and genomic divergence between two closely related sweetgum species.</title>
        <authorList>
            <person name="Xu W.Q."/>
            <person name="Ren C.Q."/>
            <person name="Zhang X.Y."/>
            <person name="Comes H.P."/>
            <person name="Liu X.H."/>
            <person name="Li Y.G."/>
            <person name="Kettle C.J."/>
            <person name="Jalonen R."/>
            <person name="Gaisberger H."/>
            <person name="Ma Y.Z."/>
            <person name="Qiu Y.X."/>
        </authorList>
    </citation>
    <scope>NUCLEOTIDE SEQUENCE [LARGE SCALE GENOMIC DNA]</scope>
    <source>
        <strain evidence="1">Hangzhou</strain>
    </source>
</reference>
<gene>
    <name evidence="1" type="ORF">L1049_015866</name>
</gene>
<dbReference type="EMBL" id="JBBPBK010000004">
    <property type="protein sequence ID" value="KAK9287445.1"/>
    <property type="molecule type" value="Genomic_DNA"/>
</dbReference>
<proteinExistence type="predicted"/>
<name>A0AAP0RYA8_LIQFO</name>
<organism evidence="1 2">
    <name type="scientific">Liquidambar formosana</name>
    <name type="common">Formosan gum</name>
    <dbReference type="NCBI Taxonomy" id="63359"/>
    <lineage>
        <taxon>Eukaryota</taxon>
        <taxon>Viridiplantae</taxon>
        <taxon>Streptophyta</taxon>
        <taxon>Embryophyta</taxon>
        <taxon>Tracheophyta</taxon>
        <taxon>Spermatophyta</taxon>
        <taxon>Magnoliopsida</taxon>
        <taxon>eudicotyledons</taxon>
        <taxon>Gunneridae</taxon>
        <taxon>Pentapetalae</taxon>
        <taxon>Saxifragales</taxon>
        <taxon>Altingiaceae</taxon>
        <taxon>Liquidambar</taxon>
    </lineage>
</organism>
<evidence type="ECO:0000313" key="2">
    <source>
        <dbReference type="Proteomes" id="UP001415857"/>
    </source>
</evidence>
<dbReference type="AlphaFoldDB" id="A0AAP0RYA8"/>
<sequence length="149" mass="18061">MSPAIINLQLHLLNKQSVSYHENQNLVNVILWDHVLKTMLTEFFKICSRNRDARAYLYRKFPKYYVWNRDRKFWFERKKSEVIGRVNGVNPIEREHYYLGEGDKVVDEIQQFQDARWVLAQESLWRIYEFNLSKMSLAVINLQLHLLNK</sequence>
<dbReference type="Proteomes" id="UP001415857">
    <property type="component" value="Unassembled WGS sequence"/>
</dbReference>
<keyword evidence="2" id="KW-1185">Reference proteome</keyword>